<evidence type="ECO:0000313" key="4">
    <source>
        <dbReference type="Proteomes" id="UP000240732"/>
    </source>
</evidence>
<gene>
    <name evidence="3" type="ORF">CPT_Mutine_049</name>
</gene>
<dbReference type="SUPFAM" id="SSF51126">
    <property type="entry name" value="Pectin lyase-like"/>
    <property type="match status" value="1"/>
</dbReference>
<evidence type="ECO:0000256" key="2">
    <source>
        <dbReference type="ARBA" id="ARBA00022844"/>
    </source>
</evidence>
<dbReference type="Gene3D" id="3.30.2020.50">
    <property type="match status" value="1"/>
</dbReference>
<keyword evidence="4" id="KW-1185">Reference proteome</keyword>
<dbReference type="GO" id="GO:0051701">
    <property type="term" value="P:biological process involved in interaction with host"/>
    <property type="evidence" value="ECO:0007669"/>
    <property type="project" value="UniProtKB-ARBA"/>
</dbReference>
<dbReference type="GO" id="GO:0044423">
    <property type="term" value="C:virion component"/>
    <property type="evidence" value="ECO:0007669"/>
    <property type="project" value="UniProtKB-KW"/>
</dbReference>
<dbReference type="InterPro" id="IPR012334">
    <property type="entry name" value="Pectin_lyas_fold"/>
</dbReference>
<evidence type="ECO:0000256" key="1">
    <source>
        <dbReference type="ARBA" id="ARBA00004328"/>
    </source>
</evidence>
<evidence type="ECO:0000313" key="3">
    <source>
        <dbReference type="EMBL" id="AUG88181.1"/>
    </source>
</evidence>
<dbReference type="InterPro" id="IPR011050">
    <property type="entry name" value="Pectin_lyase_fold/virulence"/>
</dbReference>
<comment type="subcellular location">
    <subcellularLocation>
        <location evidence="1">Virion</location>
    </subcellularLocation>
</comment>
<accession>A0A2H5BPB7</accession>
<dbReference type="GO" id="GO:0019058">
    <property type="term" value="P:viral life cycle"/>
    <property type="evidence" value="ECO:0007669"/>
    <property type="project" value="UniProtKB-ARBA"/>
</dbReference>
<reference evidence="4" key="1">
    <citation type="submission" date="2017-11" db="EMBL/GenBank/DDBJ databases">
        <title>Complete genome of Salmonella Myophage Mutine.</title>
        <authorList>
            <person name="Gutierrez J."/>
            <person name="Xie Y."/>
            <person name="Gill J.J."/>
            <person name="Liu M."/>
        </authorList>
    </citation>
    <scope>NUCLEOTIDE SEQUENCE [LARGE SCALE GENOMIC DNA]</scope>
</reference>
<dbReference type="EMBL" id="MG428992">
    <property type="protein sequence ID" value="AUG88181.1"/>
    <property type="molecule type" value="Genomic_DNA"/>
</dbReference>
<proteinExistence type="predicted"/>
<keyword evidence="2" id="KW-0946">Virion</keyword>
<protein>
    <submittedName>
        <fullName evidence="3">Tail spike protein</fullName>
    </submittedName>
</protein>
<dbReference type="Proteomes" id="UP000240732">
    <property type="component" value="Segment"/>
</dbReference>
<dbReference type="Gene3D" id="2.160.20.10">
    <property type="entry name" value="Single-stranded right-handed beta-helix, Pectin lyase-like"/>
    <property type="match status" value="1"/>
</dbReference>
<organism evidence="3 4">
    <name type="scientific">Salmonella phage Mutine</name>
    <dbReference type="NCBI Taxonomy" id="2054274"/>
    <lineage>
        <taxon>Viruses</taxon>
        <taxon>Duplodnaviria</taxon>
        <taxon>Heunggongvirae</taxon>
        <taxon>Uroviricota</taxon>
        <taxon>Caudoviricetes</taxon>
        <taxon>Pantevenvirales</taxon>
        <taxon>Ackermannviridae</taxon>
        <taxon>Cvivirinae</taxon>
        <taxon>Kuttervirus</taxon>
        <taxon>Kuttervirus mutine</taxon>
    </lineage>
</organism>
<name>A0A2H5BPB7_9CAUD</name>
<sequence length="755" mass="82799">MTRNVEELFGGVVTAPHQIPFTYKSSVGGETFFSLPFYPVTGVVTINGGMQVPLDNFEIDGNTLNLGRALSKGDVVYCLFDKILSPEDTAKGIRIYKFQAVGGETEFTPDFTSYGVQSLYIGGEYKTPEIEYSYNSTTGKVSLQTALTAGVWVVAEMSVKQPNISPLFDRSIQEIARSANVKDSEVIVSTDTISLLDGKKVVYDIATQTSYGLPTLPTNVYISSVGNGQLTYQPGNVTVTLTDIPHSADELRKELASSSGHLLVPSIQIQNWKDIGDIRGWGAVEGQDCTAALQAAINDRSALGWGTSSDVIINGNYKIEGQVILTTDVRLIGNWATITSTSNDFIFVSGWKDGTGTVVPNITGYTDDEIVYNTRLKGTVIKGITFVGVAKVFKLWGFTERCGMEDLVFDNCGMCWDTRLSFYPYYSNILIRGVKPGYEDWFSYQLRHQCNQVTFTKVTVSGRKYGELIDDDVEPTVTPPIGKNCQHINHIDCTYEGVTKAVVASIKTIGYTNKGIYAEAVSDNMFEFTTVEHYDVEIQPRWFAGVEKMGHFNNLRGNSKIWQGMQYDHVPAKRSALQFGNSIVTVYPAQEMLSYEPVSTMDSGIAFDGTSKVRMPRMRLTSDDVPVWDDNVNFARCPVTISGFIPHIDGKVIGVTAASYDQATDVLTLNTDIYWSVSNLVLVALQVYQTSNTVNRFNSTGVVMNGFASQFAGQSITYDNVGGLTVVKIAQPGGPSGSSWMTSGDYTVEGCIRLL</sequence>